<protein>
    <submittedName>
        <fullName evidence="4">Deazaflavin-dependent oxidoreductase, nitroreductase family</fullName>
    </submittedName>
</protein>
<accession>A0A1C6SKQ0</accession>
<dbReference type="NCBIfam" id="TIGR00026">
    <property type="entry name" value="hi_GC_TIGR00026"/>
    <property type="match status" value="1"/>
</dbReference>
<comment type="catalytic activity">
    <reaction evidence="2">
        <text>oxidized coenzyme F420-(gamma-L-Glu)(n) + a quinol + H(+) = reduced coenzyme F420-(gamma-L-Glu)(n) + a quinone</text>
        <dbReference type="Rhea" id="RHEA:39663"/>
        <dbReference type="Rhea" id="RHEA-COMP:12939"/>
        <dbReference type="Rhea" id="RHEA-COMP:14378"/>
        <dbReference type="ChEBI" id="CHEBI:15378"/>
        <dbReference type="ChEBI" id="CHEBI:24646"/>
        <dbReference type="ChEBI" id="CHEBI:132124"/>
        <dbReference type="ChEBI" id="CHEBI:133980"/>
        <dbReference type="ChEBI" id="CHEBI:139511"/>
    </reaction>
</comment>
<dbReference type="PANTHER" id="PTHR39428">
    <property type="entry name" value="F420H(2)-DEPENDENT QUINONE REDUCTASE RV1261C"/>
    <property type="match status" value="1"/>
</dbReference>
<evidence type="ECO:0000259" key="3">
    <source>
        <dbReference type="Pfam" id="PF01814"/>
    </source>
</evidence>
<dbReference type="InterPro" id="IPR012349">
    <property type="entry name" value="Split_barrel_FMN-bd"/>
</dbReference>
<dbReference type="Pfam" id="PF01814">
    <property type="entry name" value="Hemerythrin"/>
    <property type="match status" value="1"/>
</dbReference>
<keyword evidence="5" id="KW-1185">Reference proteome</keyword>
<dbReference type="Proteomes" id="UP000198906">
    <property type="component" value="Unassembled WGS sequence"/>
</dbReference>
<feature type="domain" description="Hemerythrin-like" evidence="3">
    <location>
        <begin position="166"/>
        <end position="287"/>
    </location>
</feature>
<name>A0A1C6SKQ0_9ACTN</name>
<dbReference type="Gene3D" id="1.20.120.520">
    <property type="entry name" value="nmb1532 protein domain like"/>
    <property type="match status" value="1"/>
</dbReference>
<dbReference type="STRING" id="47866.GA0074694_5542"/>
<evidence type="ECO:0000313" key="5">
    <source>
        <dbReference type="Proteomes" id="UP000198906"/>
    </source>
</evidence>
<dbReference type="GO" id="GO:0005886">
    <property type="term" value="C:plasma membrane"/>
    <property type="evidence" value="ECO:0007669"/>
    <property type="project" value="TreeGrafter"/>
</dbReference>
<gene>
    <name evidence="4" type="ORF">GA0074694_5542</name>
</gene>
<dbReference type="Pfam" id="PF04075">
    <property type="entry name" value="F420H2_quin_red"/>
    <property type="match status" value="1"/>
</dbReference>
<dbReference type="EMBL" id="FMHU01000002">
    <property type="protein sequence ID" value="SCL29915.1"/>
    <property type="molecule type" value="Genomic_DNA"/>
</dbReference>
<dbReference type="AlphaFoldDB" id="A0A1C6SKQ0"/>
<reference evidence="5" key="1">
    <citation type="submission" date="2016-06" db="EMBL/GenBank/DDBJ databases">
        <authorList>
            <person name="Varghese N."/>
        </authorList>
    </citation>
    <scope>NUCLEOTIDE SEQUENCE [LARGE SCALE GENOMIC DNA]</scope>
    <source>
        <strain evidence="5">DSM 46123</strain>
    </source>
</reference>
<sequence>MHRRPATPDAEKKERELPNHFNDAIIDEFRANNGRVGGMFTDSRLLLLTTTGARTGRPHTTPLGYLPDTGDRLLVVASAGGSPRHPAWYHNIRANPIVTVEDGAFTYQAEATVLTGAERDRIFARIVEVAPGYADYQAKATRVIPVVGLTQVAPGPPNASSFGEGLRVVHDAFRLELAAIRREVAESGPGLGAQLRINCLSLCQGLGYHHRMEDDGIFPTLAGQPGTAAVLDRLRVEHKRIAALLAQLQQLLADPAADAARLRAEVDRLTGEVEEHLTYEEEHLIPLMEGPGQG</sequence>
<evidence type="ECO:0000256" key="1">
    <source>
        <dbReference type="ARBA" id="ARBA00008710"/>
    </source>
</evidence>
<dbReference type="InterPro" id="IPR004378">
    <property type="entry name" value="F420H2_quin_Rdtase"/>
</dbReference>
<proteinExistence type="inferred from homology"/>
<dbReference type="InterPro" id="IPR012312">
    <property type="entry name" value="Hemerythrin-like"/>
</dbReference>
<dbReference type="Gene3D" id="2.30.110.10">
    <property type="entry name" value="Electron Transport, Fmn-binding Protein, Chain A"/>
    <property type="match status" value="1"/>
</dbReference>
<evidence type="ECO:0000256" key="2">
    <source>
        <dbReference type="ARBA" id="ARBA00049106"/>
    </source>
</evidence>
<organism evidence="4 5">
    <name type="scientific">Micromonospora inyonensis</name>
    <dbReference type="NCBI Taxonomy" id="47866"/>
    <lineage>
        <taxon>Bacteria</taxon>
        <taxon>Bacillati</taxon>
        <taxon>Actinomycetota</taxon>
        <taxon>Actinomycetes</taxon>
        <taxon>Micromonosporales</taxon>
        <taxon>Micromonosporaceae</taxon>
        <taxon>Micromonospora</taxon>
    </lineage>
</organism>
<dbReference type="SUPFAM" id="SSF50475">
    <property type="entry name" value="FMN-binding split barrel"/>
    <property type="match status" value="1"/>
</dbReference>
<dbReference type="GO" id="GO:0016491">
    <property type="term" value="F:oxidoreductase activity"/>
    <property type="evidence" value="ECO:0007669"/>
    <property type="project" value="InterPro"/>
</dbReference>
<dbReference type="GO" id="GO:0070967">
    <property type="term" value="F:coenzyme F420 binding"/>
    <property type="evidence" value="ECO:0007669"/>
    <property type="project" value="TreeGrafter"/>
</dbReference>
<comment type="similarity">
    <text evidence="1">Belongs to the F420H(2)-dependent quinone reductase family.</text>
</comment>
<dbReference type="CDD" id="cd12108">
    <property type="entry name" value="Hr-like"/>
    <property type="match status" value="1"/>
</dbReference>
<dbReference type="PANTHER" id="PTHR39428:SF1">
    <property type="entry name" value="F420H(2)-DEPENDENT QUINONE REDUCTASE RV1261C"/>
    <property type="match status" value="1"/>
</dbReference>
<evidence type="ECO:0000313" key="4">
    <source>
        <dbReference type="EMBL" id="SCL29915.1"/>
    </source>
</evidence>